<evidence type="ECO:0000313" key="1">
    <source>
        <dbReference type="EMBL" id="VDK85132.1"/>
    </source>
</evidence>
<feature type="non-terminal residue" evidence="1">
    <location>
        <position position="1"/>
    </location>
</feature>
<organism evidence="1 2">
    <name type="scientific">Litomosoides sigmodontis</name>
    <name type="common">Filarial nematode worm</name>
    <dbReference type="NCBI Taxonomy" id="42156"/>
    <lineage>
        <taxon>Eukaryota</taxon>
        <taxon>Metazoa</taxon>
        <taxon>Ecdysozoa</taxon>
        <taxon>Nematoda</taxon>
        <taxon>Chromadorea</taxon>
        <taxon>Rhabditida</taxon>
        <taxon>Spirurina</taxon>
        <taxon>Spiruromorpha</taxon>
        <taxon>Filarioidea</taxon>
        <taxon>Onchocercidae</taxon>
        <taxon>Litomosoides</taxon>
    </lineage>
</organism>
<name>A0A3P6TAI8_LITSI</name>
<gene>
    <name evidence="1" type="ORF">NLS_LOCUS6975</name>
</gene>
<reference evidence="1 2" key="1">
    <citation type="submission" date="2018-08" db="EMBL/GenBank/DDBJ databases">
        <authorList>
            <person name="Laetsch R D."/>
            <person name="Stevens L."/>
            <person name="Kumar S."/>
            <person name="Blaxter L. M."/>
        </authorList>
    </citation>
    <scope>NUCLEOTIDE SEQUENCE [LARGE SCALE GENOMIC DNA]</scope>
</reference>
<proteinExistence type="predicted"/>
<dbReference type="AlphaFoldDB" id="A0A3P6TAI8"/>
<accession>A0A3P6TAI8</accession>
<protein>
    <submittedName>
        <fullName evidence="1">Uncharacterized protein</fullName>
    </submittedName>
</protein>
<evidence type="ECO:0000313" key="2">
    <source>
        <dbReference type="Proteomes" id="UP000277928"/>
    </source>
</evidence>
<dbReference type="Proteomes" id="UP000277928">
    <property type="component" value="Unassembled WGS sequence"/>
</dbReference>
<dbReference type="EMBL" id="UYRX01000666">
    <property type="protein sequence ID" value="VDK85132.1"/>
    <property type="molecule type" value="Genomic_DNA"/>
</dbReference>
<keyword evidence="2" id="KW-1185">Reference proteome</keyword>
<sequence>ASIDSSHSKNSRHRNGLGAVRQFIASTNFT</sequence>